<dbReference type="Proteomes" id="UP000188836">
    <property type="component" value="Unassembled WGS sequence"/>
</dbReference>
<keyword evidence="2 4" id="KW-0503">Monooxygenase</keyword>
<dbReference type="GO" id="GO:0004497">
    <property type="term" value="F:monooxygenase activity"/>
    <property type="evidence" value="ECO:0007669"/>
    <property type="project" value="UniProtKB-KW"/>
</dbReference>
<comment type="caution">
    <text evidence="4">The sequence shown here is derived from an EMBL/GenBank/DDBJ whole genome shotgun (WGS) entry which is preliminary data.</text>
</comment>
<dbReference type="InterPro" id="IPR050493">
    <property type="entry name" value="FAD-dep_Monooxygenase_BioMet"/>
</dbReference>
<dbReference type="OrthoDB" id="4568714at2"/>
<dbReference type="AlphaFoldDB" id="A0A1W0B7A0"/>
<protein>
    <submittedName>
        <fullName evidence="4">Monooxygenase</fullName>
    </submittedName>
</protein>
<dbReference type="Gene3D" id="3.50.50.60">
    <property type="entry name" value="FAD/NAD(P)-binding domain"/>
    <property type="match status" value="1"/>
</dbReference>
<evidence type="ECO:0000256" key="2">
    <source>
        <dbReference type="ARBA" id="ARBA00023033"/>
    </source>
</evidence>
<dbReference type="GO" id="GO:0071949">
    <property type="term" value="F:FAD binding"/>
    <property type="evidence" value="ECO:0007669"/>
    <property type="project" value="InterPro"/>
</dbReference>
<dbReference type="PANTHER" id="PTHR13789:SF309">
    <property type="entry name" value="PUTATIVE (AFU_ORTHOLOGUE AFUA_6G14510)-RELATED"/>
    <property type="match status" value="1"/>
</dbReference>
<name>A0A1W0B7A0_9NOCA</name>
<sequence>MSEAVVVGAGIGGLTAAIALLRRGWSVQVLERAPELTAVGAGISLWPNAVRALDEIGLGAAVRARAVDDVSAGIRDEQGRRLVRLDVAAVGARYGSPIVLHRADLLDLLRAALPESVVRTDIAVTEVRPDGTVMHAKGVSSADLVVGADGINSVTRRAVCGSVAPRYTGYTAWRLVTAPVQLYEGGETWGHGERFGYMPLADGRAYCFGSAAVPAGGHDAGLSELHRRFGQWHKPIPRLLAAASDSTVLRHDVYELPALPTFVRGRIALLGDAAHAMSPDLGQGACQAMEDAIVLARLAGNGDTALDSYDRQRRPRTRMIADRAHRLGAVARWSSKPAVLARNAAMRLVPVRVSMAAMAPVLDWK</sequence>
<evidence type="ECO:0000259" key="3">
    <source>
        <dbReference type="Pfam" id="PF01494"/>
    </source>
</evidence>
<dbReference type="Pfam" id="PF01494">
    <property type="entry name" value="FAD_binding_3"/>
    <property type="match status" value="2"/>
</dbReference>
<evidence type="ECO:0000313" key="4">
    <source>
        <dbReference type="EMBL" id="ONM46927.1"/>
    </source>
</evidence>
<feature type="domain" description="FAD-binding" evidence="3">
    <location>
        <begin position="3"/>
        <end position="160"/>
    </location>
</feature>
<accession>A0A1W0B7A0</accession>
<dbReference type="PANTHER" id="PTHR13789">
    <property type="entry name" value="MONOOXYGENASE"/>
    <property type="match status" value="1"/>
</dbReference>
<proteinExistence type="predicted"/>
<evidence type="ECO:0000313" key="5">
    <source>
        <dbReference type="Proteomes" id="UP000188836"/>
    </source>
</evidence>
<evidence type="ECO:0000256" key="1">
    <source>
        <dbReference type="ARBA" id="ARBA00023002"/>
    </source>
</evidence>
<keyword evidence="1" id="KW-0560">Oxidoreductase</keyword>
<dbReference type="SUPFAM" id="SSF51905">
    <property type="entry name" value="FAD/NAD(P)-binding domain"/>
    <property type="match status" value="1"/>
</dbReference>
<dbReference type="InterPro" id="IPR002938">
    <property type="entry name" value="FAD-bd"/>
</dbReference>
<gene>
    <name evidence="4" type="ORF">B0T46_20875</name>
</gene>
<reference evidence="4 5" key="1">
    <citation type="journal article" date="2016" name="Antonie Van Leeuwenhoek">
        <title>Nocardia donostiensis sp. nov., isolated from human respiratory specimens.</title>
        <authorList>
            <person name="Ercibengoa M."/>
            <person name="Bell M."/>
            <person name="Marimon J.M."/>
            <person name="Humrighouse B."/>
            <person name="Klenk H.P."/>
            <person name="Potter G."/>
            <person name="Perez-Trallero E."/>
        </authorList>
    </citation>
    <scope>NUCLEOTIDE SEQUENCE [LARGE SCALE GENOMIC DNA]</scope>
    <source>
        <strain evidence="4 5">X1655</strain>
    </source>
</reference>
<dbReference type="InterPro" id="IPR036188">
    <property type="entry name" value="FAD/NAD-bd_sf"/>
</dbReference>
<organism evidence="4 5">
    <name type="scientific">Nocardia donostiensis</name>
    <dbReference type="NCBI Taxonomy" id="1538463"/>
    <lineage>
        <taxon>Bacteria</taxon>
        <taxon>Bacillati</taxon>
        <taxon>Actinomycetota</taxon>
        <taxon>Actinomycetes</taxon>
        <taxon>Mycobacteriales</taxon>
        <taxon>Nocardiaceae</taxon>
        <taxon>Nocardia</taxon>
    </lineage>
</organism>
<dbReference type="EMBL" id="MUMY01000019">
    <property type="protein sequence ID" value="ONM46927.1"/>
    <property type="molecule type" value="Genomic_DNA"/>
</dbReference>
<keyword evidence="5" id="KW-1185">Reference proteome</keyword>
<dbReference type="PRINTS" id="PR00420">
    <property type="entry name" value="RNGMNOXGNASE"/>
</dbReference>
<dbReference type="STRING" id="1538463.B0T36_20920"/>
<feature type="domain" description="FAD-binding" evidence="3">
    <location>
        <begin position="262"/>
        <end position="323"/>
    </location>
</feature>